<dbReference type="GO" id="GO:0005829">
    <property type="term" value="C:cytosol"/>
    <property type="evidence" value="ECO:0007669"/>
    <property type="project" value="TreeGrafter"/>
</dbReference>
<dbReference type="InterPro" id="IPR014001">
    <property type="entry name" value="Helicase_ATP-bd"/>
</dbReference>
<feature type="compositionally biased region" description="Basic and acidic residues" evidence="7">
    <location>
        <begin position="604"/>
        <end position="656"/>
    </location>
</feature>
<dbReference type="Proteomes" id="UP000278398">
    <property type="component" value="Unassembled WGS sequence"/>
</dbReference>
<dbReference type="SUPFAM" id="SSF52540">
    <property type="entry name" value="P-loop containing nucleoside triphosphate hydrolases"/>
    <property type="match status" value="1"/>
</dbReference>
<dbReference type="EMBL" id="RWKW01000090">
    <property type="protein sequence ID" value="RST84465.1"/>
    <property type="molecule type" value="Genomic_DNA"/>
</dbReference>
<feature type="domain" description="Helicase C-terminal" evidence="9">
    <location>
        <begin position="234"/>
        <end position="379"/>
    </location>
</feature>
<dbReference type="InterPro" id="IPR027417">
    <property type="entry name" value="P-loop_NTPase"/>
</dbReference>
<evidence type="ECO:0000256" key="4">
    <source>
        <dbReference type="ARBA" id="ARBA00022840"/>
    </source>
</evidence>
<evidence type="ECO:0000256" key="3">
    <source>
        <dbReference type="ARBA" id="ARBA00022806"/>
    </source>
</evidence>
<proteinExistence type="inferred from homology"/>
<evidence type="ECO:0000256" key="6">
    <source>
        <dbReference type="RuleBase" id="RU000492"/>
    </source>
</evidence>
<dbReference type="GO" id="GO:0003724">
    <property type="term" value="F:RNA helicase activity"/>
    <property type="evidence" value="ECO:0007669"/>
    <property type="project" value="UniProtKB-ARBA"/>
</dbReference>
<feature type="compositionally biased region" description="Basic and acidic residues" evidence="7">
    <location>
        <begin position="664"/>
        <end position="676"/>
    </location>
</feature>
<dbReference type="InterPro" id="IPR044742">
    <property type="entry name" value="DEAD/DEAH_RhlB"/>
</dbReference>
<feature type="compositionally biased region" description="Basic residues" evidence="7">
    <location>
        <begin position="677"/>
        <end position="687"/>
    </location>
</feature>
<dbReference type="GO" id="GO:0005524">
    <property type="term" value="F:ATP binding"/>
    <property type="evidence" value="ECO:0007669"/>
    <property type="project" value="UniProtKB-KW"/>
</dbReference>
<feature type="compositionally biased region" description="Basic and acidic residues" evidence="7">
    <location>
        <begin position="439"/>
        <end position="464"/>
    </location>
</feature>
<keyword evidence="3 6" id="KW-0347">Helicase</keyword>
<dbReference type="PROSITE" id="PS00039">
    <property type="entry name" value="DEAD_ATP_HELICASE"/>
    <property type="match status" value="1"/>
</dbReference>
<feature type="compositionally biased region" description="Basic and acidic residues" evidence="7">
    <location>
        <begin position="559"/>
        <end position="594"/>
    </location>
</feature>
<dbReference type="AlphaFoldDB" id="A0A3R9YQ48"/>
<evidence type="ECO:0000256" key="1">
    <source>
        <dbReference type="ARBA" id="ARBA00022741"/>
    </source>
</evidence>
<evidence type="ECO:0000313" key="10">
    <source>
        <dbReference type="EMBL" id="RST84465.1"/>
    </source>
</evidence>
<evidence type="ECO:0000256" key="5">
    <source>
        <dbReference type="ARBA" id="ARBA00038437"/>
    </source>
</evidence>
<evidence type="ECO:0000259" key="8">
    <source>
        <dbReference type="PROSITE" id="PS51192"/>
    </source>
</evidence>
<dbReference type="Pfam" id="PF03880">
    <property type="entry name" value="DbpA"/>
    <property type="match status" value="1"/>
</dbReference>
<dbReference type="InterPro" id="IPR000629">
    <property type="entry name" value="RNA-helicase_DEAD-box_CS"/>
</dbReference>
<gene>
    <name evidence="10" type="ORF">EJC49_20385</name>
</gene>
<dbReference type="Pfam" id="PF00271">
    <property type="entry name" value="Helicase_C"/>
    <property type="match status" value="1"/>
</dbReference>
<dbReference type="RefSeq" id="WP_126701773.1">
    <property type="nucleotide sequence ID" value="NZ_RWKW01000090.1"/>
</dbReference>
<feature type="region of interest" description="Disordered" evidence="7">
    <location>
        <begin position="435"/>
        <end position="464"/>
    </location>
</feature>
<dbReference type="InterPro" id="IPR050079">
    <property type="entry name" value="DEAD_box_RNA_helicase"/>
</dbReference>
<name>A0A3R9YQ48_9HYPH</name>
<evidence type="ECO:0000256" key="7">
    <source>
        <dbReference type="SAM" id="MobiDB-lite"/>
    </source>
</evidence>
<comment type="caution">
    <text evidence="10">The sequence shown here is derived from an EMBL/GenBank/DDBJ whole genome shotgun (WGS) entry which is preliminary data.</text>
</comment>
<keyword evidence="4 6" id="KW-0067">ATP-binding</keyword>
<dbReference type="Gene3D" id="3.30.70.330">
    <property type="match status" value="1"/>
</dbReference>
<dbReference type="SMART" id="SM00487">
    <property type="entry name" value="DEXDc"/>
    <property type="match status" value="1"/>
</dbReference>
<dbReference type="CDD" id="cd12252">
    <property type="entry name" value="RRM_DbpA"/>
    <property type="match status" value="1"/>
</dbReference>
<dbReference type="InterPro" id="IPR011545">
    <property type="entry name" value="DEAD/DEAH_box_helicase_dom"/>
</dbReference>
<dbReference type="PROSITE" id="PS51194">
    <property type="entry name" value="HELICASE_CTER"/>
    <property type="match status" value="1"/>
</dbReference>
<reference evidence="10 11" key="1">
    <citation type="submission" date="2018-12" db="EMBL/GenBank/DDBJ databases">
        <title>Mesorhizobium carbonis sp. nov., isolated from coal mine water.</title>
        <authorList>
            <person name="Xin W."/>
            <person name="Xu Z."/>
            <person name="Xiang F."/>
            <person name="Zhang J."/>
            <person name="Xi L."/>
            <person name="Liu J."/>
        </authorList>
    </citation>
    <scope>NUCLEOTIDE SEQUENCE [LARGE SCALE GENOMIC DNA]</scope>
    <source>
        <strain evidence="10 11">B2.3</strain>
    </source>
</reference>
<evidence type="ECO:0000313" key="11">
    <source>
        <dbReference type="Proteomes" id="UP000278398"/>
    </source>
</evidence>
<dbReference type="Pfam" id="PF00270">
    <property type="entry name" value="DEAD"/>
    <property type="match status" value="1"/>
</dbReference>
<feature type="region of interest" description="Disordered" evidence="7">
    <location>
        <begin position="545"/>
        <end position="687"/>
    </location>
</feature>
<dbReference type="InterPro" id="IPR012677">
    <property type="entry name" value="Nucleotide-bd_a/b_plait_sf"/>
</dbReference>
<keyword evidence="11" id="KW-1185">Reference proteome</keyword>
<dbReference type="GO" id="GO:0003676">
    <property type="term" value="F:nucleic acid binding"/>
    <property type="evidence" value="ECO:0007669"/>
    <property type="project" value="InterPro"/>
</dbReference>
<dbReference type="PANTHER" id="PTHR47959:SF1">
    <property type="entry name" value="ATP-DEPENDENT RNA HELICASE DBPA"/>
    <property type="match status" value="1"/>
</dbReference>
<dbReference type="CDD" id="cd18787">
    <property type="entry name" value="SF2_C_DEAD"/>
    <property type="match status" value="1"/>
</dbReference>
<accession>A0A3R9YQ48</accession>
<keyword evidence="2 6" id="KW-0378">Hydrolase</keyword>
<sequence>MTIFEGVVPALATALQERGYTTLTPVQEAMLAPELRDADALVSARTGSGKTVAFGLALAPTLLGEDERFGQAAAPLALAIAPTRELALQVMRELEWLYAGAGARIASCVGGMDIRTERRALERGAHIVVGTPGRLRDHITRYALDMSALRAVVLDEADEMLDLGFREDLEFILEAAPDDRRTLMFSATVSKPIATLAENYQRNAIRVATETGREQHADIEYRVHPVAASDRDNAIVNVLRFHEARNAIVFCNTRAAVNHLTARLNNRGFSVVALSGELSQSERTHALQAMRDGRARVCIATDVAARGIDLPNLDLVVHADLPTNPEALLHRSGRTGRAGRKGISALIVPMPARRRIERTLQLANITAVWAAAPNADDVAARDEERLLADAALTEAVTEEEAPTVEKLLARHAPDQVAAAFLRLWRAGRSAPEELVDVPVDPHARPRRERDGERAPLDGPRPRDRDIGPTVWFSLSIGRKQNAEPRWLIPMLCRSEAITKSEIGAIKMQPEETFVEIAASHADALVAAIGPKGTLQNNIRVTRLSGVPDVSPRKAWSGQDRPERPRKIYDDRPRKEHGGWQDKPARDARSDRPATRDQASASPRPEWKKRDDRPAWTERAEKPVKPEGSWARRDAAPADRAPADRATTERAVDDRAPFRKGPKKPSKDKGKPDFARKADKKAKRKTDG</sequence>
<dbReference type="PANTHER" id="PTHR47959">
    <property type="entry name" value="ATP-DEPENDENT RNA HELICASE RHLE-RELATED"/>
    <property type="match status" value="1"/>
</dbReference>
<dbReference type="OrthoDB" id="9805696at2"/>
<feature type="domain" description="Helicase ATP-binding" evidence="8">
    <location>
        <begin position="31"/>
        <end position="207"/>
    </location>
</feature>
<organism evidence="10 11">
    <name type="scientific">Aquibium carbonis</name>
    <dbReference type="NCBI Taxonomy" id="2495581"/>
    <lineage>
        <taxon>Bacteria</taxon>
        <taxon>Pseudomonadati</taxon>
        <taxon>Pseudomonadota</taxon>
        <taxon>Alphaproteobacteria</taxon>
        <taxon>Hyphomicrobiales</taxon>
        <taxon>Phyllobacteriaceae</taxon>
        <taxon>Aquibium</taxon>
    </lineage>
</organism>
<keyword evidence="1 6" id="KW-0547">Nucleotide-binding</keyword>
<dbReference type="CDD" id="cd00268">
    <property type="entry name" value="DEADc"/>
    <property type="match status" value="1"/>
</dbReference>
<evidence type="ECO:0000259" key="9">
    <source>
        <dbReference type="PROSITE" id="PS51194"/>
    </source>
</evidence>
<dbReference type="PROSITE" id="PS51192">
    <property type="entry name" value="HELICASE_ATP_BIND_1"/>
    <property type="match status" value="1"/>
</dbReference>
<protein>
    <submittedName>
        <fullName evidence="10">DEAD/DEAH box helicase</fullName>
    </submittedName>
</protein>
<dbReference type="SMART" id="SM00490">
    <property type="entry name" value="HELICc"/>
    <property type="match status" value="1"/>
</dbReference>
<dbReference type="Gene3D" id="3.40.50.300">
    <property type="entry name" value="P-loop containing nucleotide triphosphate hydrolases"/>
    <property type="match status" value="2"/>
</dbReference>
<comment type="similarity">
    <text evidence="5 6">Belongs to the DEAD box helicase family.</text>
</comment>
<evidence type="ECO:0000256" key="2">
    <source>
        <dbReference type="ARBA" id="ARBA00022801"/>
    </source>
</evidence>
<dbReference type="InterPro" id="IPR001650">
    <property type="entry name" value="Helicase_C-like"/>
</dbReference>
<dbReference type="GO" id="GO:0016787">
    <property type="term" value="F:hydrolase activity"/>
    <property type="evidence" value="ECO:0007669"/>
    <property type="project" value="UniProtKB-KW"/>
</dbReference>
<dbReference type="InterPro" id="IPR005580">
    <property type="entry name" value="DbpA/CsdA_RNA-bd_dom"/>
</dbReference>